<dbReference type="EMBL" id="MCGT01000011">
    <property type="protein sequence ID" value="ORX55778.1"/>
    <property type="molecule type" value="Genomic_DNA"/>
</dbReference>
<accession>A0A1X2GK89</accession>
<evidence type="ECO:0000256" key="1">
    <source>
        <dbReference type="SAM" id="Phobius"/>
    </source>
</evidence>
<keyword evidence="1" id="KW-0812">Transmembrane</keyword>
<keyword evidence="1" id="KW-0472">Membrane</keyword>
<comment type="caution">
    <text evidence="2">The sequence shown here is derived from an EMBL/GenBank/DDBJ whole genome shotgun (WGS) entry which is preliminary data.</text>
</comment>
<evidence type="ECO:0000313" key="2">
    <source>
        <dbReference type="EMBL" id="ORX55778.1"/>
    </source>
</evidence>
<organism evidence="2 3">
    <name type="scientific">Hesseltinella vesiculosa</name>
    <dbReference type="NCBI Taxonomy" id="101127"/>
    <lineage>
        <taxon>Eukaryota</taxon>
        <taxon>Fungi</taxon>
        <taxon>Fungi incertae sedis</taxon>
        <taxon>Mucoromycota</taxon>
        <taxon>Mucoromycotina</taxon>
        <taxon>Mucoromycetes</taxon>
        <taxon>Mucorales</taxon>
        <taxon>Cunninghamellaceae</taxon>
        <taxon>Hesseltinella</taxon>
    </lineage>
</organism>
<dbReference type="AlphaFoldDB" id="A0A1X2GK89"/>
<proteinExistence type="predicted"/>
<gene>
    <name evidence="2" type="ORF">DM01DRAFT_1026592</name>
</gene>
<feature type="transmembrane region" description="Helical" evidence="1">
    <location>
        <begin position="6"/>
        <end position="25"/>
    </location>
</feature>
<protein>
    <submittedName>
        <fullName evidence="2">Uncharacterized protein</fullName>
    </submittedName>
</protein>
<dbReference type="Proteomes" id="UP000242146">
    <property type="component" value="Unassembled WGS sequence"/>
</dbReference>
<reference evidence="2 3" key="1">
    <citation type="submission" date="2016-07" db="EMBL/GenBank/DDBJ databases">
        <title>Pervasive Adenine N6-methylation of Active Genes in Fungi.</title>
        <authorList>
            <consortium name="DOE Joint Genome Institute"/>
            <person name="Mondo S.J."/>
            <person name="Dannebaum R.O."/>
            <person name="Kuo R.C."/>
            <person name="Labutti K."/>
            <person name="Haridas S."/>
            <person name="Kuo A."/>
            <person name="Salamov A."/>
            <person name="Ahrendt S.R."/>
            <person name="Lipzen A."/>
            <person name="Sullivan W."/>
            <person name="Andreopoulos W.B."/>
            <person name="Clum A."/>
            <person name="Lindquist E."/>
            <person name="Daum C."/>
            <person name="Ramamoorthy G.K."/>
            <person name="Gryganskyi A."/>
            <person name="Culley D."/>
            <person name="Magnuson J.K."/>
            <person name="James T.Y."/>
            <person name="O'Malley M.A."/>
            <person name="Stajich J.E."/>
            <person name="Spatafora J.W."/>
            <person name="Visel A."/>
            <person name="Grigoriev I.V."/>
        </authorList>
    </citation>
    <scope>NUCLEOTIDE SEQUENCE [LARGE SCALE GENOMIC DNA]</scope>
    <source>
        <strain evidence="2 3">NRRL 3301</strain>
    </source>
</reference>
<sequence length="208" mass="24526">MNRIELLLFRFFFLAFFFFFSFLFIKGERGDGRGRQLPPRGHVWATNLGPKVDNPVSLIFFHRHTLGLLTADFGSLWLTYTTRLILVMKNPLPLLLDSNCHLPVATVLFFLCHINWNKKRQVVHRQRQIVSMALVSTPFSEQRGTGIVKRSAMMTLQEDFLLWSWLGSARRIWWNIEASRPKYVWPFYLDTIILFIKDFILKEMTTIV</sequence>
<keyword evidence="3" id="KW-1185">Reference proteome</keyword>
<name>A0A1X2GK89_9FUNG</name>
<keyword evidence="1" id="KW-1133">Transmembrane helix</keyword>
<evidence type="ECO:0000313" key="3">
    <source>
        <dbReference type="Proteomes" id="UP000242146"/>
    </source>
</evidence>